<reference evidence="1" key="2">
    <citation type="submission" date="2020-01" db="EMBL/GenBank/DDBJ databases">
        <authorList>
            <person name="Campanaro S."/>
        </authorList>
    </citation>
    <scope>NUCLEOTIDE SEQUENCE</scope>
    <source>
        <strain evidence="1">AS06rmzACSIP_7</strain>
    </source>
</reference>
<protein>
    <submittedName>
        <fullName evidence="1">Regulatory protein GemA</fullName>
    </submittedName>
</protein>
<organism evidence="1 2">
    <name type="scientific">Syntrophorhabdus aromaticivorans</name>
    <dbReference type="NCBI Taxonomy" id="328301"/>
    <lineage>
        <taxon>Bacteria</taxon>
        <taxon>Pseudomonadati</taxon>
        <taxon>Thermodesulfobacteriota</taxon>
        <taxon>Syntrophorhabdia</taxon>
        <taxon>Syntrophorhabdales</taxon>
        <taxon>Syntrophorhabdaceae</taxon>
        <taxon>Syntrophorhabdus</taxon>
    </lineage>
</organism>
<name>A0A971S1K0_9BACT</name>
<dbReference type="AlphaFoldDB" id="A0A971S1K0"/>
<evidence type="ECO:0000313" key="2">
    <source>
        <dbReference type="Proteomes" id="UP000777265"/>
    </source>
</evidence>
<evidence type="ECO:0000313" key="1">
    <source>
        <dbReference type="EMBL" id="NLW36258.1"/>
    </source>
</evidence>
<dbReference type="EMBL" id="JAAYEE010000226">
    <property type="protein sequence ID" value="NLW36258.1"/>
    <property type="molecule type" value="Genomic_DNA"/>
</dbReference>
<dbReference type="InterPro" id="IPR009363">
    <property type="entry name" value="Phage_Mu_Gp16"/>
</dbReference>
<comment type="caution">
    <text evidence="1">The sequence shown here is derived from an EMBL/GenBank/DDBJ whole genome shotgun (WGS) entry which is preliminary data.</text>
</comment>
<dbReference type="Pfam" id="PF06252">
    <property type="entry name" value="GemA"/>
    <property type="match status" value="1"/>
</dbReference>
<gene>
    <name evidence="1" type="ORF">GXY80_12410</name>
</gene>
<accession>A0A971S1K0</accession>
<sequence length="192" mass="22206">MKSTVRMIAKAQVRKIHTLVSVLEMPDVLYRRTLEEGFGVASSTMLTFVQARRLIMVLQEFQRTFRRGEEPYYEAHFSSLGFRPGMASPEQLQKIEAMWNRLYPSPFMEQEQAELRAFLSHRFKTADLRFLDSDTAGKVISALKAMTKRKLRSSKNAPGCSEEADTVNDTMIRGNCEIKHILNRSQRKFEHV</sequence>
<proteinExistence type="predicted"/>
<reference evidence="1" key="1">
    <citation type="journal article" date="2020" name="Biotechnol. Biofuels">
        <title>New insights from the biogas microbiome by comprehensive genome-resolved metagenomics of nearly 1600 species originating from multiple anaerobic digesters.</title>
        <authorList>
            <person name="Campanaro S."/>
            <person name="Treu L."/>
            <person name="Rodriguez-R L.M."/>
            <person name="Kovalovszki A."/>
            <person name="Ziels R.M."/>
            <person name="Maus I."/>
            <person name="Zhu X."/>
            <person name="Kougias P.G."/>
            <person name="Basile A."/>
            <person name="Luo G."/>
            <person name="Schluter A."/>
            <person name="Konstantinidis K.T."/>
            <person name="Angelidaki I."/>
        </authorList>
    </citation>
    <scope>NUCLEOTIDE SEQUENCE</scope>
    <source>
        <strain evidence="1">AS06rmzACSIP_7</strain>
    </source>
</reference>
<dbReference type="Proteomes" id="UP000777265">
    <property type="component" value="Unassembled WGS sequence"/>
</dbReference>